<keyword evidence="2" id="KW-1185">Reference proteome</keyword>
<dbReference type="EMBL" id="CM015724">
    <property type="protein sequence ID" value="KAF3698160.1"/>
    <property type="molecule type" value="Genomic_DNA"/>
</dbReference>
<dbReference type="AlphaFoldDB" id="A0A6G1Q699"/>
<dbReference type="Gene3D" id="2.40.10.10">
    <property type="entry name" value="Trypsin-like serine proteases"/>
    <property type="match status" value="1"/>
</dbReference>
<dbReference type="Proteomes" id="UP000503349">
    <property type="component" value="Chromosome 13"/>
</dbReference>
<accession>A0A6G1Q699</accession>
<name>A0A6G1Q699_CHAAH</name>
<organism evidence="1 2">
    <name type="scientific">Channa argus</name>
    <name type="common">Northern snakehead</name>
    <name type="synonym">Ophicephalus argus</name>
    <dbReference type="NCBI Taxonomy" id="215402"/>
    <lineage>
        <taxon>Eukaryota</taxon>
        <taxon>Metazoa</taxon>
        <taxon>Chordata</taxon>
        <taxon>Craniata</taxon>
        <taxon>Vertebrata</taxon>
        <taxon>Euteleostomi</taxon>
        <taxon>Actinopterygii</taxon>
        <taxon>Neopterygii</taxon>
        <taxon>Teleostei</taxon>
        <taxon>Neoteleostei</taxon>
        <taxon>Acanthomorphata</taxon>
        <taxon>Anabantaria</taxon>
        <taxon>Anabantiformes</taxon>
        <taxon>Channoidei</taxon>
        <taxon>Channidae</taxon>
        <taxon>Channa</taxon>
    </lineage>
</organism>
<dbReference type="PANTHER" id="PTHR14389">
    <property type="entry name" value="SI:CH1073-475A24.1"/>
    <property type="match status" value="1"/>
</dbReference>
<evidence type="ECO:0000313" key="1">
    <source>
        <dbReference type="EMBL" id="KAF3698160.1"/>
    </source>
</evidence>
<evidence type="ECO:0000313" key="2">
    <source>
        <dbReference type="Proteomes" id="UP000503349"/>
    </source>
</evidence>
<dbReference type="Pfam" id="PF13365">
    <property type="entry name" value="Trypsin_2"/>
    <property type="match status" value="1"/>
</dbReference>
<dbReference type="PANTHER" id="PTHR14389:SF3">
    <property type="entry name" value="PROTEIN FAM111A-LIKE"/>
    <property type="match status" value="1"/>
</dbReference>
<dbReference type="InterPro" id="IPR043504">
    <property type="entry name" value="Peptidase_S1_PA_chymotrypsin"/>
</dbReference>
<dbReference type="SUPFAM" id="SSF50494">
    <property type="entry name" value="Trypsin-like serine proteases"/>
    <property type="match status" value="1"/>
</dbReference>
<protein>
    <submittedName>
        <fullName evidence="1">Protein FAM111B Cancer-associated nucleoprotein</fullName>
    </submittedName>
</protein>
<dbReference type="InterPro" id="IPR009003">
    <property type="entry name" value="Peptidase_S1_PA"/>
</dbReference>
<gene>
    <name evidence="1" type="ORF">EXN66_Car013841</name>
</gene>
<reference evidence="2" key="2">
    <citation type="submission" date="2019-02" db="EMBL/GenBank/DDBJ databases">
        <title>Opniocepnalus argus Var Kimnra genome.</title>
        <authorList>
            <person name="Zhou C."/>
            <person name="Xiao S."/>
        </authorList>
    </citation>
    <scope>NUCLEOTIDE SEQUENCE [LARGE SCALE GENOMIC DNA]</scope>
</reference>
<sequence>MEHSGGITLPLQWIWIGKAFLNNGSTHTLLKDYFYGDPPDRSGQVIATQALSPAIFSSVQEVISTIILVFKYPQHMQSNTAPSLLSFPLSKFIVLQNDHLSDLLFYCPATHQSIVDLHQCLMKHVTIIRLLEQLQPVRILIVPYYIVMDRNMSFCTNSFDLDYENSATLFDRFNLVIESDCNYDDLEQNNKVEQLHVNDLACVMFDSQKATPQIDKRLICENGTANMLKHSCFSGEVGEIDSCKSHLICNMFGIHCNEDWKVDQSVCKLTGPNIRQGTGFVLFNEYIVTNGHLFEHCMEGQYLKQDTYGWAEFNIGPNTYIYKFDVICFLFDDKYDFALLKLILVNQTYSQTDKQIFYLPPGLLNTFSPLPLNKGDCKIWGYPDGHKKKLDSTYIIPKQYRKLTLNDKKLWHINRLRGRSSQIINTLKKQGIEDILIGGIKADDVFTYETCMGPGSSGSPVLNDQGVIGLHTGGYCYPTGKANDKIIVLGFGQPVLPIFKMLLNMLKQSNMYDLLHQIEKEAIGNIYLEEIIRNEVADDSCLMEVDKNDDKPIKFD</sequence>
<reference evidence="1 2" key="1">
    <citation type="submission" date="2019-02" db="EMBL/GenBank/DDBJ databases">
        <title>Opniocepnalus argus genome.</title>
        <authorList>
            <person name="Zhou C."/>
            <person name="Xiao S."/>
        </authorList>
    </citation>
    <scope>NUCLEOTIDE SEQUENCE [LARGE SCALE GENOMIC DNA]</scope>
    <source>
        <strain evidence="1">OARG1902GOOAL</strain>
        <tissue evidence="1">Muscle</tissue>
    </source>
</reference>
<proteinExistence type="predicted"/>